<keyword evidence="12" id="KW-0564">Palmitate</keyword>
<organism evidence="18 19">
    <name type="scientific">Pseudoxanthomonas winnipegensis</name>
    <dbReference type="NCBI Taxonomy" id="2480810"/>
    <lineage>
        <taxon>Bacteria</taxon>
        <taxon>Pseudomonadati</taxon>
        <taxon>Pseudomonadota</taxon>
        <taxon>Gammaproteobacteria</taxon>
        <taxon>Lysobacterales</taxon>
        <taxon>Lysobacteraceae</taxon>
        <taxon>Pseudoxanthomonas</taxon>
    </lineage>
</organism>
<evidence type="ECO:0000259" key="17">
    <source>
        <dbReference type="Pfam" id="PF22461"/>
    </source>
</evidence>
<keyword evidence="7" id="KW-0732">Signal</keyword>
<evidence type="ECO:0000256" key="15">
    <source>
        <dbReference type="SAM" id="MobiDB-lite"/>
    </source>
</evidence>
<evidence type="ECO:0000256" key="13">
    <source>
        <dbReference type="ARBA" id="ARBA00023237"/>
    </source>
</evidence>
<evidence type="ECO:0000256" key="8">
    <source>
        <dbReference type="ARBA" id="ARBA00023047"/>
    </source>
</evidence>
<evidence type="ECO:0000256" key="2">
    <source>
        <dbReference type="ARBA" id="ARBA00009450"/>
    </source>
</evidence>
<evidence type="ECO:0000313" key="18">
    <source>
        <dbReference type="EMBL" id="TAA33154.1"/>
    </source>
</evidence>
<feature type="domain" description="SLBB" evidence="17">
    <location>
        <begin position="203"/>
        <end position="280"/>
    </location>
</feature>
<name>A0A4Q8LPI6_9GAMM</name>
<evidence type="ECO:0000256" key="4">
    <source>
        <dbReference type="ARBA" id="ARBA00022452"/>
    </source>
</evidence>
<dbReference type="GO" id="GO:0015288">
    <property type="term" value="F:porin activity"/>
    <property type="evidence" value="ECO:0007669"/>
    <property type="project" value="UniProtKB-KW"/>
</dbReference>
<dbReference type="GO" id="GO:0006811">
    <property type="term" value="P:monoatomic ion transport"/>
    <property type="evidence" value="ECO:0007669"/>
    <property type="project" value="UniProtKB-KW"/>
</dbReference>
<dbReference type="RefSeq" id="WP_130515390.1">
    <property type="nucleotide sequence ID" value="NZ_SHMA01000001.1"/>
</dbReference>
<evidence type="ECO:0000256" key="11">
    <source>
        <dbReference type="ARBA" id="ARBA00023136"/>
    </source>
</evidence>
<accession>A0A4Q8LPI6</accession>
<dbReference type="Pfam" id="PF22461">
    <property type="entry name" value="SLBB_2"/>
    <property type="match status" value="2"/>
</dbReference>
<dbReference type="PANTHER" id="PTHR33619">
    <property type="entry name" value="POLYSACCHARIDE EXPORT PROTEIN GFCE-RELATED"/>
    <property type="match status" value="1"/>
</dbReference>
<evidence type="ECO:0000256" key="10">
    <source>
        <dbReference type="ARBA" id="ARBA00023114"/>
    </source>
</evidence>
<evidence type="ECO:0000256" key="3">
    <source>
        <dbReference type="ARBA" id="ARBA00022448"/>
    </source>
</evidence>
<feature type="domain" description="SLBB" evidence="17">
    <location>
        <begin position="287"/>
        <end position="371"/>
    </location>
</feature>
<keyword evidence="3" id="KW-0813">Transport</keyword>
<feature type="domain" description="Polysaccharide export protein N-terminal" evidence="16">
    <location>
        <begin position="92"/>
        <end position="197"/>
    </location>
</feature>
<keyword evidence="5" id="KW-0762">Sugar transport</keyword>
<dbReference type="Proteomes" id="UP000291286">
    <property type="component" value="Unassembled WGS sequence"/>
</dbReference>
<keyword evidence="6" id="KW-0812">Transmembrane</keyword>
<keyword evidence="4" id="KW-1134">Transmembrane beta strand</keyword>
<dbReference type="Gene3D" id="3.10.560.10">
    <property type="entry name" value="Outer membrane lipoprotein wza domain like"/>
    <property type="match status" value="2"/>
</dbReference>
<keyword evidence="8" id="KW-0625">Polysaccharide transport</keyword>
<dbReference type="PROSITE" id="PS51257">
    <property type="entry name" value="PROKAR_LIPOPROTEIN"/>
    <property type="match status" value="1"/>
</dbReference>
<evidence type="ECO:0000256" key="9">
    <source>
        <dbReference type="ARBA" id="ARBA00023065"/>
    </source>
</evidence>
<evidence type="ECO:0000313" key="19">
    <source>
        <dbReference type="Proteomes" id="UP000291286"/>
    </source>
</evidence>
<gene>
    <name evidence="18" type="ORF">EA661_02470</name>
</gene>
<keyword evidence="9" id="KW-0406">Ion transport</keyword>
<comment type="caution">
    <text evidence="18">The sequence shown here is derived from an EMBL/GenBank/DDBJ whole genome shotgun (WGS) entry which is preliminary data.</text>
</comment>
<dbReference type="GO" id="GO:0015159">
    <property type="term" value="F:polysaccharide transmembrane transporter activity"/>
    <property type="evidence" value="ECO:0007669"/>
    <property type="project" value="InterPro"/>
</dbReference>
<keyword evidence="11" id="KW-0472">Membrane</keyword>
<dbReference type="InterPro" id="IPR054765">
    <property type="entry name" value="SLBB_dom"/>
</dbReference>
<evidence type="ECO:0000256" key="7">
    <source>
        <dbReference type="ARBA" id="ARBA00022729"/>
    </source>
</evidence>
<dbReference type="InterPro" id="IPR049712">
    <property type="entry name" value="Poly_export"/>
</dbReference>
<keyword evidence="14" id="KW-0449">Lipoprotein</keyword>
<dbReference type="EMBL" id="SHMB01000001">
    <property type="protein sequence ID" value="TAA33154.1"/>
    <property type="molecule type" value="Genomic_DNA"/>
</dbReference>
<protein>
    <submittedName>
        <fullName evidence="18">Sugar ABC transporter substrate-binding protein</fullName>
    </submittedName>
</protein>
<evidence type="ECO:0000256" key="12">
    <source>
        <dbReference type="ARBA" id="ARBA00023139"/>
    </source>
</evidence>
<keyword evidence="10" id="KW-0626">Porin</keyword>
<evidence type="ECO:0000256" key="5">
    <source>
        <dbReference type="ARBA" id="ARBA00022597"/>
    </source>
</evidence>
<dbReference type="Pfam" id="PF02563">
    <property type="entry name" value="Poly_export"/>
    <property type="match status" value="1"/>
</dbReference>
<dbReference type="AlphaFoldDB" id="A0A4Q8LPI6"/>
<keyword evidence="13" id="KW-0998">Cell outer membrane</keyword>
<dbReference type="InterPro" id="IPR003715">
    <property type="entry name" value="Poly_export_N"/>
</dbReference>
<proteinExistence type="inferred from homology"/>
<evidence type="ECO:0000256" key="6">
    <source>
        <dbReference type="ARBA" id="ARBA00022692"/>
    </source>
</evidence>
<sequence length="402" mass="42921">MRFALLFRRLRRRKFNLRLLLLLLVVAGVSLSGCAMLPASRFPAPLERADEASELVQNGIHFRLQRIEPGMPAQPEPPAHAPVSEAPDADGAPQDYVVQAGDTLRVTVWDHPELNNPGLGALTSATGNAGAPGAETLRMGGAGSLDAQARLVQPDGTLYFPYVGTVTVAGLDVPRIRTLLTRRLSAVIPAPQLDVAVVGFRSQRVYVAGAVRTPGAQPLTDVPITVADALAAAGGYVEGADLQSVSLNRGGRTRTLDLYAFFFQGDLTQNPRLRSGDVLNLPPRRDKKVFVLGEVAKPGSQVMPLGPMSLSEALADAGGLNPVSANAAQIYVFRAGDQPQQVKVYQLDAMNPGLLVLGDRFVLRPRDIVFVDPANLTRFSRVVSQILPLASSLYMTSAAANR</sequence>
<comment type="subcellular location">
    <subcellularLocation>
        <location evidence="1">Cell outer membrane</location>
        <topology evidence="1">Multi-pass membrane protein</topology>
    </subcellularLocation>
</comment>
<evidence type="ECO:0000256" key="1">
    <source>
        <dbReference type="ARBA" id="ARBA00004571"/>
    </source>
</evidence>
<dbReference type="PANTHER" id="PTHR33619:SF3">
    <property type="entry name" value="POLYSACCHARIDE EXPORT PROTEIN GFCE-RELATED"/>
    <property type="match status" value="1"/>
</dbReference>
<dbReference type="GO" id="GO:0046930">
    <property type="term" value="C:pore complex"/>
    <property type="evidence" value="ECO:0007669"/>
    <property type="project" value="UniProtKB-KW"/>
</dbReference>
<comment type="similarity">
    <text evidence="2">Belongs to the BexD/CtrA/VexA family.</text>
</comment>
<evidence type="ECO:0000259" key="16">
    <source>
        <dbReference type="Pfam" id="PF02563"/>
    </source>
</evidence>
<reference evidence="18 19" key="1">
    <citation type="submission" date="2019-02" db="EMBL/GenBank/DDBJ databases">
        <title>WGS of Pseudoxanthomonas species novum from clinical isolates.</title>
        <authorList>
            <person name="Bernier A.-M."/>
            <person name="Bernard K."/>
            <person name="Vachon A."/>
        </authorList>
    </citation>
    <scope>NUCLEOTIDE SEQUENCE [LARGE SCALE GENOMIC DNA]</scope>
    <source>
        <strain evidence="18 19">NML171202</strain>
    </source>
</reference>
<evidence type="ECO:0000256" key="14">
    <source>
        <dbReference type="ARBA" id="ARBA00023288"/>
    </source>
</evidence>
<feature type="region of interest" description="Disordered" evidence="15">
    <location>
        <begin position="69"/>
        <end position="94"/>
    </location>
</feature>
<dbReference type="Gene3D" id="3.30.1950.10">
    <property type="entry name" value="wza like domain"/>
    <property type="match status" value="1"/>
</dbReference>
<dbReference type="GO" id="GO:0009279">
    <property type="term" value="C:cell outer membrane"/>
    <property type="evidence" value="ECO:0007669"/>
    <property type="project" value="UniProtKB-SubCell"/>
</dbReference>